<evidence type="ECO:0000259" key="2">
    <source>
        <dbReference type="Pfam" id="PF05678"/>
    </source>
</evidence>
<dbReference type="AlphaFoldDB" id="A0AAD7Q290"/>
<dbReference type="Proteomes" id="UP001163823">
    <property type="component" value="Chromosome 4"/>
</dbReference>
<dbReference type="PANTHER" id="PTHR33624:SF17">
    <property type="entry name" value="OS07G0687400 PROTEIN"/>
    <property type="match status" value="1"/>
</dbReference>
<gene>
    <name evidence="3" type="ORF">O6P43_011233</name>
</gene>
<dbReference type="EMBL" id="JARAOO010000004">
    <property type="protein sequence ID" value="KAJ7973512.1"/>
    <property type="molecule type" value="Genomic_DNA"/>
</dbReference>
<feature type="region of interest" description="Disordered" evidence="1">
    <location>
        <begin position="64"/>
        <end position="85"/>
    </location>
</feature>
<dbReference type="InterPro" id="IPR039335">
    <property type="entry name" value="SIB1/2"/>
</dbReference>
<feature type="region of interest" description="Disordered" evidence="1">
    <location>
        <begin position="1"/>
        <end position="28"/>
    </location>
</feature>
<protein>
    <submittedName>
        <fullName evidence="3">VQ motif-containing protein</fullName>
    </submittedName>
</protein>
<feature type="compositionally biased region" description="Polar residues" evidence="1">
    <location>
        <begin position="76"/>
        <end position="85"/>
    </location>
</feature>
<feature type="compositionally biased region" description="Polar residues" evidence="1">
    <location>
        <begin position="13"/>
        <end position="26"/>
    </location>
</feature>
<dbReference type="PANTHER" id="PTHR33624">
    <property type="entry name" value="SIGMA FACTOR BINDING PROTEIN 1, CHLOROPLASTIC"/>
    <property type="match status" value="1"/>
</dbReference>
<sequence length="150" mass="17163">MGKLKNSHHSYDQQHLQDNQSKTQKPNKVLNKVPMKITYISSPVMVRACNASEFRAVVQELTGNGNKYSDKENKSSHGNTSCMRRNNEQDSTWISENEAFSDATMAAENHVLEPAQPSWNKMAYLEFEESHFWRELVLEGIPPFQSPSFV</sequence>
<name>A0AAD7Q290_QUISA</name>
<dbReference type="KEGG" id="qsa:O6P43_011233"/>
<evidence type="ECO:0000256" key="1">
    <source>
        <dbReference type="SAM" id="MobiDB-lite"/>
    </source>
</evidence>
<feature type="domain" description="VQ" evidence="2">
    <location>
        <begin position="40"/>
        <end position="63"/>
    </location>
</feature>
<organism evidence="3 4">
    <name type="scientific">Quillaja saponaria</name>
    <name type="common">Soap bark tree</name>
    <dbReference type="NCBI Taxonomy" id="32244"/>
    <lineage>
        <taxon>Eukaryota</taxon>
        <taxon>Viridiplantae</taxon>
        <taxon>Streptophyta</taxon>
        <taxon>Embryophyta</taxon>
        <taxon>Tracheophyta</taxon>
        <taxon>Spermatophyta</taxon>
        <taxon>Magnoliopsida</taxon>
        <taxon>eudicotyledons</taxon>
        <taxon>Gunneridae</taxon>
        <taxon>Pentapetalae</taxon>
        <taxon>rosids</taxon>
        <taxon>fabids</taxon>
        <taxon>Fabales</taxon>
        <taxon>Quillajaceae</taxon>
        <taxon>Quillaja</taxon>
    </lineage>
</organism>
<proteinExistence type="predicted"/>
<evidence type="ECO:0000313" key="3">
    <source>
        <dbReference type="EMBL" id="KAJ7973512.1"/>
    </source>
</evidence>
<reference evidence="3" key="1">
    <citation type="journal article" date="2023" name="Science">
        <title>Elucidation of the pathway for biosynthesis of saponin adjuvants from the soapbark tree.</title>
        <authorList>
            <person name="Reed J."/>
            <person name="Orme A."/>
            <person name="El-Demerdash A."/>
            <person name="Owen C."/>
            <person name="Martin L.B.B."/>
            <person name="Misra R.C."/>
            <person name="Kikuchi S."/>
            <person name="Rejzek M."/>
            <person name="Martin A.C."/>
            <person name="Harkess A."/>
            <person name="Leebens-Mack J."/>
            <person name="Louveau T."/>
            <person name="Stephenson M.J."/>
            <person name="Osbourn A."/>
        </authorList>
    </citation>
    <scope>NUCLEOTIDE SEQUENCE</scope>
    <source>
        <strain evidence="3">S10</strain>
    </source>
</reference>
<accession>A0AAD7Q290</accession>
<evidence type="ECO:0000313" key="4">
    <source>
        <dbReference type="Proteomes" id="UP001163823"/>
    </source>
</evidence>
<comment type="caution">
    <text evidence="3">The sequence shown here is derived from an EMBL/GenBank/DDBJ whole genome shotgun (WGS) entry which is preliminary data.</text>
</comment>
<dbReference type="Pfam" id="PF05678">
    <property type="entry name" value="VQ"/>
    <property type="match status" value="1"/>
</dbReference>
<dbReference type="InterPro" id="IPR008889">
    <property type="entry name" value="VQ"/>
</dbReference>
<keyword evidence="4" id="KW-1185">Reference proteome</keyword>